<gene>
    <name evidence="2" type="ORF">NPIL_477901</name>
</gene>
<dbReference type="InterPro" id="IPR036397">
    <property type="entry name" value="RNaseH_sf"/>
</dbReference>
<keyword evidence="2" id="KW-0808">Transferase</keyword>
<dbReference type="GO" id="GO:0003964">
    <property type="term" value="F:RNA-directed DNA polymerase activity"/>
    <property type="evidence" value="ECO:0007669"/>
    <property type="project" value="UniProtKB-KW"/>
</dbReference>
<accession>A0A8X6U7A7</accession>
<keyword evidence="2" id="KW-0548">Nucleotidyltransferase</keyword>
<dbReference type="OrthoDB" id="6510087at2759"/>
<evidence type="ECO:0000259" key="1">
    <source>
        <dbReference type="PROSITE" id="PS50879"/>
    </source>
</evidence>
<dbReference type="AlphaFoldDB" id="A0A8X6U7A7"/>
<organism evidence="2 3">
    <name type="scientific">Nephila pilipes</name>
    <name type="common">Giant wood spider</name>
    <name type="synonym">Nephila maculata</name>
    <dbReference type="NCBI Taxonomy" id="299642"/>
    <lineage>
        <taxon>Eukaryota</taxon>
        <taxon>Metazoa</taxon>
        <taxon>Ecdysozoa</taxon>
        <taxon>Arthropoda</taxon>
        <taxon>Chelicerata</taxon>
        <taxon>Arachnida</taxon>
        <taxon>Araneae</taxon>
        <taxon>Araneomorphae</taxon>
        <taxon>Entelegynae</taxon>
        <taxon>Araneoidea</taxon>
        <taxon>Nephilidae</taxon>
        <taxon>Nephila</taxon>
    </lineage>
</organism>
<dbReference type="GO" id="GO:0004523">
    <property type="term" value="F:RNA-DNA hybrid ribonuclease activity"/>
    <property type="evidence" value="ECO:0007669"/>
    <property type="project" value="InterPro"/>
</dbReference>
<comment type="caution">
    <text evidence="2">The sequence shown here is derived from an EMBL/GenBank/DDBJ whole genome shotgun (WGS) entry which is preliminary data.</text>
</comment>
<keyword evidence="2" id="KW-0695">RNA-directed DNA polymerase</keyword>
<protein>
    <submittedName>
        <fullName evidence="2">Putative rna-directed dna polymerase from transposon bs</fullName>
    </submittedName>
</protein>
<dbReference type="Proteomes" id="UP000887013">
    <property type="component" value="Unassembled WGS sequence"/>
</dbReference>
<evidence type="ECO:0000313" key="2">
    <source>
        <dbReference type="EMBL" id="GFT85468.1"/>
    </source>
</evidence>
<proteinExistence type="predicted"/>
<sequence length="211" mass="23212">MHDINARDKRELDSSNFDVSGGYREFELRLMHVKSVEAQSPPNGVVWRWSDGSATGAHTSAGVYSRHFSLGRAIGQLSTNFDDEVDVVHVALAEIARREEQNIVAFIDSQATNSSIIPSTNSSALKCQHLIDSKIKSGRNVAQQWIPSHCGIAGNEFADSLAKAGFNLPQSDPPASYHSIERIITAKFKAKYGETIINLTSEKTWDSFNFG</sequence>
<name>A0A8X6U7A7_NEPPI</name>
<feature type="domain" description="RNase H type-1" evidence="1">
    <location>
        <begin position="42"/>
        <end position="167"/>
    </location>
</feature>
<dbReference type="PROSITE" id="PS50879">
    <property type="entry name" value="RNASE_H_1"/>
    <property type="match status" value="1"/>
</dbReference>
<dbReference type="EMBL" id="BMAW01023919">
    <property type="protein sequence ID" value="GFT85468.1"/>
    <property type="molecule type" value="Genomic_DNA"/>
</dbReference>
<dbReference type="Gene3D" id="3.30.420.10">
    <property type="entry name" value="Ribonuclease H-like superfamily/Ribonuclease H"/>
    <property type="match status" value="1"/>
</dbReference>
<dbReference type="InterPro" id="IPR002156">
    <property type="entry name" value="RNaseH_domain"/>
</dbReference>
<dbReference type="GO" id="GO:0003676">
    <property type="term" value="F:nucleic acid binding"/>
    <property type="evidence" value="ECO:0007669"/>
    <property type="project" value="InterPro"/>
</dbReference>
<dbReference type="CDD" id="cd09276">
    <property type="entry name" value="Rnase_HI_RT_non_LTR"/>
    <property type="match status" value="1"/>
</dbReference>
<dbReference type="Pfam" id="PF00075">
    <property type="entry name" value="RNase_H"/>
    <property type="match status" value="1"/>
</dbReference>
<dbReference type="SUPFAM" id="SSF53098">
    <property type="entry name" value="Ribonuclease H-like"/>
    <property type="match status" value="1"/>
</dbReference>
<reference evidence="2" key="1">
    <citation type="submission" date="2020-08" db="EMBL/GenBank/DDBJ databases">
        <title>Multicomponent nature underlies the extraordinary mechanical properties of spider dragline silk.</title>
        <authorList>
            <person name="Kono N."/>
            <person name="Nakamura H."/>
            <person name="Mori M."/>
            <person name="Yoshida Y."/>
            <person name="Ohtoshi R."/>
            <person name="Malay A.D."/>
            <person name="Moran D.A.P."/>
            <person name="Tomita M."/>
            <person name="Numata K."/>
            <person name="Arakawa K."/>
        </authorList>
    </citation>
    <scope>NUCLEOTIDE SEQUENCE</scope>
</reference>
<evidence type="ECO:0000313" key="3">
    <source>
        <dbReference type="Proteomes" id="UP000887013"/>
    </source>
</evidence>
<keyword evidence="3" id="KW-1185">Reference proteome</keyword>
<dbReference type="InterPro" id="IPR012337">
    <property type="entry name" value="RNaseH-like_sf"/>
</dbReference>